<evidence type="ECO:0000256" key="5">
    <source>
        <dbReference type="ARBA" id="ARBA00023315"/>
    </source>
</evidence>
<keyword evidence="4" id="KW-0443">Lipid metabolism</keyword>
<dbReference type="InterPro" id="IPR002123">
    <property type="entry name" value="Plipid/glycerol_acylTrfase"/>
</dbReference>
<dbReference type="PANTHER" id="PTHR10434">
    <property type="entry name" value="1-ACYL-SN-GLYCEROL-3-PHOSPHATE ACYLTRANSFERASE"/>
    <property type="match status" value="1"/>
</dbReference>
<dbReference type="AlphaFoldDB" id="A0A6S6SLG2"/>
<dbReference type="GO" id="GO:0006654">
    <property type="term" value="P:phosphatidic acid biosynthetic process"/>
    <property type="evidence" value="ECO:0007669"/>
    <property type="project" value="TreeGrafter"/>
</dbReference>
<keyword evidence="6" id="KW-0812">Transmembrane</keyword>
<proteinExistence type="predicted"/>
<accession>A0A6S6SLG2</accession>
<evidence type="ECO:0000313" key="8">
    <source>
        <dbReference type="EMBL" id="CAA6806056.1"/>
    </source>
</evidence>
<reference evidence="8" key="1">
    <citation type="submission" date="2020-01" db="EMBL/GenBank/DDBJ databases">
        <authorList>
            <person name="Meier V. D."/>
            <person name="Meier V D."/>
        </authorList>
    </citation>
    <scope>NUCLEOTIDE SEQUENCE</scope>
    <source>
        <strain evidence="8">HLG_WM_MAG_10</strain>
    </source>
</reference>
<keyword evidence="6" id="KW-1133">Transmembrane helix</keyword>
<evidence type="ECO:0000256" key="4">
    <source>
        <dbReference type="ARBA" id="ARBA00023098"/>
    </source>
</evidence>
<keyword evidence="6" id="KW-0472">Membrane</keyword>
<evidence type="ECO:0000256" key="6">
    <source>
        <dbReference type="SAM" id="Phobius"/>
    </source>
</evidence>
<feature type="transmembrane region" description="Helical" evidence="6">
    <location>
        <begin position="24"/>
        <end position="46"/>
    </location>
</feature>
<keyword evidence="3 8" id="KW-0808">Transferase</keyword>
<evidence type="ECO:0000259" key="7">
    <source>
        <dbReference type="SMART" id="SM00563"/>
    </source>
</evidence>
<dbReference type="GO" id="GO:0003841">
    <property type="term" value="F:1-acylglycerol-3-phosphate O-acyltransferase activity"/>
    <property type="evidence" value="ECO:0007669"/>
    <property type="project" value="TreeGrafter"/>
</dbReference>
<name>A0A6S6SLG2_9BACT</name>
<gene>
    <name evidence="8" type="ORF">HELGO_WM12905</name>
</gene>
<keyword evidence="5 8" id="KW-0012">Acyltransferase</keyword>
<feature type="domain" description="Phospholipid/glycerol acyltransferase" evidence="7">
    <location>
        <begin position="93"/>
        <end position="207"/>
    </location>
</feature>
<dbReference type="EMBL" id="CACVAQ010000115">
    <property type="protein sequence ID" value="CAA6806056.1"/>
    <property type="molecule type" value="Genomic_DNA"/>
</dbReference>
<sequence length="267" mass="30128">MQVFDTESLPAPLRVMVVLMQRLWFAWCCLATLLIGLVALACYVFIFNFLSGTKASNAAYFVTKWWGKALLTTMLVRVTSEGLEKINPEAGAYILVSNHLSVVDIPICMSTAPVAFSFLAKKEVDKVPIIGYLARNMHVYVDRKSKESRKQTLERMKAHIDAGHSIHVYAEGTRNKTNELLQNFYDGAFKLAIETQQPIVALTICDSDKVSTPKKPFLGAPAWVHCIWDAPISTKGMTIENDLEHLKAIVRERILQNLERYHATYHI</sequence>
<protein>
    <submittedName>
        <fullName evidence="8">1-acyl-sn-glycerol-3-phosphate acyltransferase</fullName>
    </submittedName>
</protein>
<keyword evidence="2" id="KW-0444">Lipid biosynthesis</keyword>
<dbReference type="Pfam" id="PF01553">
    <property type="entry name" value="Acyltransferase"/>
    <property type="match status" value="1"/>
</dbReference>
<evidence type="ECO:0000256" key="1">
    <source>
        <dbReference type="ARBA" id="ARBA00005189"/>
    </source>
</evidence>
<dbReference type="SUPFAM" id="SSF69593">
    <property type="entry name" value="Glycerol-3-phosphate (1)-acyltransferase"/>
    <property type="match status" value="1"/>
</dbReference>
<dbReference type="CDD" id="cd07989">
    <property type="entry name" value="LPLAT_AGPAT-like"/>
    <property type="match status" value="1"/>
</dbReference>
<comment type="pathway">
    <text evidence="1">Lipid metabolism.</text>
</comment>
<dbReference type="PANTHER" id="PTHR10434:SF64">
    <property type="entry name" value="1-ACYL-SN-GLYCEROL-3-PHOSPHATE ACYLTRANSFERASE-RELATED"/>
    <property type="match status" value="1"/>
</dbReference>
<dbReference type="SMART" id="SM00563">
    <property type="entry name" value="PlsC"/>
    <property type="match status" value="1"/>
</dbReference>
<organism evidence="8">
    <name type="scientific">uncultured Aureispira sp</name>
    <dbReference type="NCBI Taxonomy" id="1331704"/>
    <lineage>
        <taxon>Bacteria</taxon>
        <taxon>Pseudomonadati</taxon>
        <taxon>Bacteroidota</taxon>
        <taxon>Saprospiria</taxon>
        <taxon>Saprospirales</taxon>
        <taxon>Saprospiraceae</taxon>
        <taxon>Aureispira</taxon>
        <taxon>environmental samples</taxon>
    </lineage>
</organism>
<evidence type="ECO:0000256" key="2">
    <source>
        <dbReference type="ARBA" id="ARBA00022516"/>
    </source>
</evidence>
<evidence type="ECO:0000256" key="3">
    <source>
        <dbReference type="ARBA" id="ARBA00022679"/>
    </source>
</evidence>